<evidence type="ECO:0000313" key="1">
    <source>
        <dbReference type="EMBL" id="HEN27626.1"/>
    </source>
</evidence>
<dbReference type="AlphaFoldDB" id="A0A7C2K128"/>
<gene>
    <name evidence="1" type="ORF">ENQ77_02990</name>
</gene>
<protein>
    <recommendedName>
        <fullName evidence="2">B box-type domain-containing protein</fullName>
    </recommendedName>
</protein>
<comment type="caution">
    <text evidence="1">The sequence shown here is derived from an EMBL/GenBank/DDBJ whole genome shotgun (WGS) entry which is preliminary data.</text>
</comment>
<sequence>MNCEICGKKATTICPRCYRYICEKCLDLTMNYCVDCSRFKREEEDDLVRSVKSLRKKVEYINENLEKCFHCPLMKDEIMRALYLIKSLEAKARMDLMENLEYEVLSLKEEVQKLGIEYLVKFRMRSI</sequence>
<reference evidence="1" key="1">
    <citation type="journal article" date="2020" name="mSystems">
        <title>Genome- and Community-Level Interaction Insights into Carbon Utilization and Element Cycling Functions of Hydrothermarchaeota in Hydrothermal Sediment.</title>
        <authorList>
            <person name="Zhou Z."/>
            <person name="Liu Y."/>
            <person name="Xu W."/>
            <person name="Pan J."/>
            <person name="Luo Z.H."/>
            <person name="Li M."/>
        </authorList>
    </citation>
    <scope>NUCLEOTIDE SEQUENCE [LARGE SCALE GENOMIC DNA]</scope>
    <source>
        <strain evidence="1">SpSt-34</strain>
    </source>
</reference>
<organism evidence="1">
    <name type="scientific">candidate division WOR-3 bacterium</name>
    <dbReference type="NCBI Taxonomy" id="2052148"/>
    <lineage>
        <taxon>Bacteria</taxon>
        <taxon>Bacteria division WOR-3</taxon>
    </lineage>
</organism>
<proteinExistence type="predicted"/>
<evidence type="ECO:0008006" key="2">
    <source>
        <dbReference type="Google" id="ProtNLM"/>
    </source>
</evidence>
<name>A0A7C2K128_UNCW3</name>
<dbReference type="EMBL" id="DSOL01000084">
    <property type="protein sequence ID" value="HEN27626.1"/>
    <property type="molecule type" value="Genomic_DNA"/>
</dbReference>
<accession>A0A7C2K128</accession>